<keyword evidence="1" id="KW-0479">Metal-binding</keyword>
<evidence type="ECO:0000313" key="6">
    <source>
        <dbReference type="EMBL" id="KMZ00465.1"/>
    </source>
</evidence>
<protein>
    <recommendedName>
        <fullName evidence="5">CHHC U11-48K-type domain-containing protein</fullName>
    </recommendedName>
</protein>
<name>A0A0J9RZ53_DROSI</name>
<dbReference type="SUPFAM" id="SSF57667">
    <property type="entry name" value="beta-beta-alpha zinc fingers"/>
    <property type="match status" value="2"/>
</dbReference>
<dbReference type="PROSITE" id="PS51800">
    <property type="entry name" value="ZF_CHHC_U11_48K"/>
    <property type="match status" value="2"/>
</dbReference>
<dbReference type="Bgee" id="FBgn0184054">
    <property type="expression patterns" value="Expressed in embryo and 3 other cell types or tissues"/>
</dbReference>
<feature type="domain" description="CHHC U11-48K-type" evidence="5">
    <location>
        <begin position="43"/>
        <end position="70"/>
    </location>
</feature>
<dbReference type="AlphaFoldDB" id="A0A0J9RZ53"/>
<reference evidence="6 7" key="1">
    <citation type="journal article" date="2013" name="Genome Res.">
        <title>A second-generation assembly of the Drosophila simulans genome provides new insights into patterns of lineage-specific divergence.</title>
        <authorList>
            <person name="Hu T.T."/>
            <person name="Eisen M.B."/>
            <person name="Thornton K.R."/>
            <person name="Andolfatto P."/>
        </authorList>
    </citation>
    <scope>NUCLEOTIDE SEQUENCE [LARGE SCALE GENOMIC DNA]</scope>
    <source>
        <strain evidence="7">w501</strain>
    </source>
</reference>
<keyword evidence="2" id="KW-0863">Zinc-finger</keyword>
<feature type="region of interest" description="Disordered" evidence="4">
    <location>
        <begin position="130"/>
        <end position="176"/>
    </location>
</feature>
<dbReference type="GO" id="GO:0048477">
    <property type="term" value="P:oogenesis"/>
    <property type="evidence" value="ECO:0007669"/>
    <property type="project" value="EnsemblMetazoa"/>
</dbReference>
<dbReference type="GO" id="GO:0045892">
    <property type="term" value="P:negative regulation of DNA-templated transcription"/>
    <property type="evidence" value="ECO:0007669"/>
    <property type="project" value="EnsemblMetazoa"/>
</dbReference>
<dbReference type="InterPro" id="IPR051591">
    <property type="entry name" value="UPF0224_FAM112_RNA_Proc"/>
</dbReference>
<feature type="region of interest" description="Disordered" evidence="4">
    <location>
        <begin position="83"/>
        <end position="106"/>
    </location>
</feature>
<proteinExistence type="predicted"/>
<sequence length="176" mass="21049">MMDNYDESDMVYCPYNKEHKMLRNKLQQHILKCRVIHKDTVDLMVCPFNNSHLIPEPQFYQHTQSCEDRNIIVHYQTSAPAVLSEDTRHPKIESEENWDDDESVPDYDPQVYCSRANIVREPNGLFPAQRKAFIEQEKRRHFGEDYEEEKKPPKAKARADPRPTPYEPRRPYSRRQ</sequence>
<evidence type="ECO:0000256" key="4">
    <source>
        <dbReference type="SAM" id="MobiDB-lite"/>
    </source>
</evidence>
<organism evidence="6 7">
    <name type="scientific">Drosophila simulans</name>
    <name type="common">Fruit fly</name>
    <dbReference type="NCBI Taxonomy" id="7240"/>
    <lineage>
        <taxon>Eukaryota</taxon>
        <taxon>Metazoa</taxon>
        <taxon>Ecdysozoa</taxon>
        <taxon>Arthropoda</taxon>
        <taxon>Hexapoda</taxon>
        <taxon>Insecta</taxon>
        <taxon>Pterygota</taxon>
        <taxon>Neoptera</taxon>
        <taxon>Endopterygota</taxon>
        <taxon>Diptera</taxon>
        <taxon>Brachycera</taxon>
        <taxon>Muscomorpha</taxon>
        <taxon>Ephydroidea</taxon>
        <taxon>Drosophilidae</taxon>
        <taxon>Drosophila</taxon>
        <taxon>Sophophora</taxon>
    </lineage>
</organism>
<keyword evidence="3" id="KW-0862">Zinc</keyword>
<evidence type="ECO:0000313" key="7">
    <source>
        <dbReference type="Proteomes" id="UP000035880"/>
    </source>
</evidence>
<dbReference type="InterPro" id="IPR036236">
    <property type="entry name" value="Znf_C2H2_sf"/>
</dbReference>
<dbReference type="GO" id="GO:0008270">
    <property type="term" value="F:zinc ion binding"/>
    <property type="evidence" value="ECO:0007669"/>
    <property type="project" value="UniProtKB-KW"/>
</dbReference>
<accession>A0A0J9RZ53</accession>
<feature type="compositionally biased region" description="Basic and acidic residues" evidence="4">
    <location>
        <begin position="85"/>
        <end position="94"/>
    </location>
</feature>
<dbReference type="GO" id="GO:0005634">
    <property type="term" value="C:nucleus"/>
    <property type="evidence" value="ECO:0007669"/>
    <property type="project" value="EnsemblMetazoa"/>
</dbReference>
<evidence type="ECO:0000256" key="3">
    <source>
        <dbReference type="ARBA" id="ARBA00022833"/>
    </source>
</evidence>
<evidence type="ECO:0000256" key="2">
    <source>
        <dbReference type="ARBA" id="ARBA00022771"/>
    </source>
</evidence>
<dbReference type="EMBL" id="CM002912">
    <property type="protein sequence ID" value="KMZ00465.1"/>
    <property type="molecule type" value="Genomic_DNA"/>
</dbReference>
<dbReference type="OrthoDB" id="10069248at2759"/>
<dbReference type="Proteomes" id="UP000035880">
    <property type="component" value="Chromosome 3L"/>
</dbReference>
<feature type="compositionally biased region" description="Acidic residues" evidence="4">
    <location>
        <begin position="95"/>
        <end position="105"/>
    </location>
</feature>
<dbReference type="Pfam" id="PF05253">
    <property type="entry name" value="zf-U11-48K"/>
    <property type="match status" value="2"/>
</dbReference>
<dbReference type="KEGG" id="dsi:Dsimw501_GD12322"/>
<feature type="compositionally biased region" description="Basic and acidic residues" evidence="4">
    <location>
        <begin position="132"/>
        <end position="161"/>
    </location>
</feature>
<dbReference type="InterPro" id="IPR022776">
    <property type="entry name" value="TRM13/UPF0224_CHHC_Znf_dom"/>
</dbReference>
<dbReference type="PANTHER" id="PTHR21402:SF14">
    <property type="entry name" value="GAMETOCYTE-SPECIFIC FACTOR 1 HOMOLOG"/>
    <property type="match status" value="1"/>
</dbReference>
<dbReference type="GO" id="GO:0141006">
    <property type="term" value="P:transposable element silencing by piRNA-mediated heterochromatin formation"/>
    <property type="evidence" value="ECO:0007669"/>
    <property type="project" value="EnsemblMetazoa"/>
</dbReference>
<dbReference type="PANTHER" id="PTHR21402">
    <property type="entry name" value="GAMETOCYTE SPECIFIC FACTOR 1-RELATED"/>
    <property type="match status" value="1"/>
</dbReference>
<evidence type="ECO:0000256" key="1">
    <source>
        <dbReference type="ARBA" id="ARBA00022723"/>
    </source>
</evidence>
<dbReference type="GO" id="GO:0000049">
    <property type="term" value="F:tRNA binding"/>
    <property type="evidence" value="ECO:0007669"/>
    <property type="project" value="EnsemblMetazoa"/>
</dbReference>
<feature type="domain" description="CHHC U11-48K-type" evidence="5">
    <location>
        <begin position="10"/>
        <end position="37"/>
    </location>
</feature>
<evidence type="ECO:0000259" key="5">
    <source>
        <dbReference type="PROSITE" id="PS51800"/>
    </source>
</evidence>
<gene>
    <name evidence="6" type="primary">Dsim\GD12322</name>
    <name evidence="6" type="ORF">Dsimw501_GD12322</name>
</gene>